<organism evidence="2">
    <name type="scientific">Candidatus Kentrum sp. TC</name>
    <dbReference type="NCBI Taxonomy" id="2126339"/>
    <lineage>
        <taxon>Bacteria</taxon>
        <taxon>Pseudomonadati</taxon>
        <taxon>Pseudomonadota</taxon>
        <taxon>Gammaproteobacteria</taxon>
        <taxon>Candidatus Kentrum</taxon>
    </lineage>
</organism>
<sequence length="58" mass="6903">MNKIGASRARGFEDAIITFLMGYLKKRIPKGLDSERDKENRRYDEQDHSAKRYRRSAR</sequence>
<dbReference type="EMBL" id="CAADFS010000035">
    <property type="protein sequence ID" value="VFK46718.1"/>
    <property type="molecule type" value="Genomic_DNA"/>
</dbReference>
<dbReference type="AlphaFoldDB" id="A0A450YYX4"/>
<feature type="region of interest" description="Disordered" evidence="1">
    <location>
        <begin position="30"/>
        <end position="58"/>
    </location>
</feature>
<reference evidence="2" key="1">
    <citation type="submission" date="2019-02" db="EMBL/GenBank/DDBJ databases">
        <authorList>
            <person name="Gruber-Vodicka R. H."/>
            <person name="Seah K. B. B."/>
        </authorList>
    </citation>
    <scope>NUCLEOTIDE SEQUENCE</scope>
    <source>
        <strain evidence="2">BECK_BZ123</strain>
    </source>
</reference>
<accession>A0A450YYX4</accession>
<evidence type="ECO:0000256" key="1">
    <source>
        <dbReference type="SAM" id="MobiDB-lite"/>
    </source>
</evidence>
<protein>
    <submittedName>
        <fullName evidence="2">Uncharacterized protein</fullName>
    </submittedName>
</protein>
<evidence type="ECO:0000313" key="2">
    <source>
        <dbReference type="EMBL" id="VFK46718.1"/>
    </source>
</evidence>
<proteinExistence type="predicted"/>
<name>A0A450YYX4_9GAMM</name>
<feature type="compositionally biased region" description="Basic and acidic residues" evidence="1">
    <location>
        <begin position="30"/>
        <end position="50"/>
    </location>
</feature>
<gene>
    <name evidence="2" type="ORF">BECKTC1821D_GA0114238_10352</name>
</gene>